<dbReference type="EMBL" id="DSJL01000011">
    <property type="protein sequence ID" value="HEF65534.1"/>
    <property type="molecule type" value="Genomic_DNA"/>
</dbReference>
<accession>A0A7C1X6A9</accession>
<sequence>MGARNFGCVFLAKGHGSLGASWIFYRFASLLEIGETEGRRAQELPVPPEVRVPEPYGCVGIRHRLDA</sequence>
<evidence type="ECO:0000313" key="1">
    <source>
        <dbReference type="EMBL" id="HEF65534.1"/>
    </source>
</evidence>
<organism evidence="1">
    <name type="scientific">Thermomicrobium roseum</name>
    <dbReference type="NCBI Taxonomy" id="500"/>
    <lineage>
        <taxon>Bacteria</taxon>
        <taxon>Pseudomonadati</taxon>
        <taxon>Thermomicrobiota</taxon>
        <taxon>Thermomicrobia</taxon>
        <taxon>Thermomicrobiales</taxon>
        <taxon>Thermomicrobiaceae</taxon>
        <taxon>Thermomicrobium</taxon>
    </lineage>
</organism>
<gene>
    <name evidence="1" type="ORF">ENP47_08060</name>
</gene>
<dbReference type="AlphaFoldDB" id="A0A7C1X6A9"/>
<comment type="caution">
    <text evidence="1">The sequence shown here is derived from an EMBL/GenBank/DDBJ whole genome shotgun (WGS) entry which is preliminary data.</text>
</comment>
<reference evidence="1" key="1">
    <citation type="journal article" date="2020" name="mSystems">
        <title>Genome- and Community-Level Interaction Insights into Carbon Utilization and Element Cycling Functions of Hydrothermarchaeota in Hydrothermal Sediment.</title>
        <authorList>
            <person name="Zhou Z."/>
            <person name="Liu Y."/>
            <person name="Xu W."/>
            <person name="Pan J."/>
            <person name="Luo Z.H."/>
            <person name="Li M."/>
        </authorList>
    </citation>
    <scope>NUCLEOTIDE SEQUENCE [LARGE SCALE GENOMIC DNA]</scope>
    <source>
        <strain evidence="1">SpSt-222</strain>
    </source>
</reference>
<protein>
    <submittedName>
        <fullName evidence="1">Uncharacterized protein</fullName>
    </submittedName>
</protein>
<proteinExistence type="predicted"/>
<name>A0A7C1X6A9_THERO</name>